<dbReference type="Gene3D" id="3.20.20.100">
    <property type="entry name" value="NADP-dependent oxidoreductase domain"/>
    <property type="match status" value="1"/>
</dbReference>
<dbReference type="InterPro" id="IPR036812">
    <property type="entry name" value="NAD(P)_OxRdtase_dom_sf"/>
</dbReference>
<dbReference type="InterPro" id="IPR018170">
    <property type="entry name" value="Aldo/ket_reductase_CS"/>
</dbReference>
<dbReference type="STRING" id="407821.A0A087T2M8"/>
<dbReference type="PRINTS" id="PR00069">
    <property type="entry name" value="ALDKETRDTASE"/>
</dbReference>
<evidence type="ECO:0000259" key="1">
    <source>
        <dbReference type="Pfam" id="PF00248"/>
    </source>
</evidence>
<dbReference type="PROSITE" id="PS00062">
    <property type="entry name" value="ALDOKETO_REDUCTASE_2"/>
    <property type="match status" value="1"/>
</dbReference>
<feature type="non-terminal residue" evidence="2">
    <location>
        <position position="74"/>
    </location>
</feature>
<proteinExistence type="predicted"/>
<dbReference type="InterPro" id="IPR020471">
    <property type="entry name" value="AKR"/>
</dbReference>
<evidence type="ECO:0000313" key="2">
    <source>
        <dbReference type="EMBL" id="KFM59367.1"/>
    </source>
</evidence>
<dbReference type="Pfam" id="PF00248">
    <property type="entry name" value="Aldo_ket_red"/>
    <property type="match status" value="1"/>
</dbReference>
<feature type="domain" description="NADP-dependent oxidoreductase" evidence="1">
    <location>
        <begin position="1"/>
        <end position="72"/>
    </location>
</feature>
<dbReference type="EMBL" id="KK113111">
    <property type="protein sequence ID" value="KFM59367.1"/>
    <property type="molecule type" value="Genomic_DNA"/>
</dbReference>
<dbReference type="OrthoDB" id="416253at2759"/>
<dbReference type="Proteomes" id="UP000054359">
    <property type="component" value="Unassembled WGS sequence"/>
</dbReference>
<dbReference type="GO" id="GO:0016491">
    <property type="term" value="F:oxidoreductase activity"/>
    <property type="evidence" value="ECO:0007669"/>
    <property type="project" value="InterPro"/>
</dbReference>
<dbReference type="SUPFAM" id="SSF51430">
    <property type="entry name" value="NAD(P)-linked oxidoreductase"/>
    <property type="match status" value="1"/>
</dbReference>
<evidence type="ECO:0000313" key="3">
    <source>
        <dbReference type="Proteomes" id="UP000054359"/>
    </source>
</evidence>
<dbReference type="InterPro" id="IPR023210">
    <property type="entry name" value="NADP_OxRdtase_dom"/>
</dbReference>
<name>A0A087T2M8_STEMI</name>
<keyword evidence="3" id="KW-1185">Reference proteome</keyword>
<organism evidence="2 3">
    <name type="scientific">Stegodyphus mimosarum</name>
    <name type="common">African social velvet spider</name>
    <dbReference type="NCBI Taxonomy" id="407821"/>
    <lineage>
        <taxon>Eukaryota</taxon>
        <taxon>Metazoa</taxon>
        <taxon>Ecdysozoa</taxon>
        <taxon>Arthropoda</taxon>
        <taxon>Chelicerata</taxon>
        <taxon>Arachnida</taxon>
        <taxon>Araneae</taxon>
        <taxon>Araneomorphae</taxon>
        <taxon>Entelegynae</taxon>
        <taxon>Eresoidea</taxon>
        <taxon>Eresidae</taxon>
        <taxon>Stegodyphus</taxon>
    </lineage>
</organism>
<dbReference type="PANTHER" id="PTHR11732">
    <property type="entry name" value="ALDO/KETO REDUCTASE"/>
    <property type="match status" value="1"/>
</dbReference>
<reference evidence="2 3" key="1">
    <citation type="submission" date="2013-11" db="EMBL/GenBank/DDBJ databases">
        <title>Genome sequencing of Stegodyphus mimosarum.</title>
        <authorList>
            <person name="Bechsgaard J."/>
        </authorList>
    </citation>
    <scope>NUCLEOTIDE SEQUENCE [LARGE SCALE GENOMIC DNA]</scope>
</reference>
<accession>A0A087T2M8</accession>
<gene>
    <name evidence="2" type="ORF">X975_08463</name>
</gene>
<dbReference type="AlphaFoldDB" id="A0A087T2M8"/>
<protein>
    <submittedName>
        <fullName evidence="2">Alcohol dehydrogenase [NADP(+)]</fullName>
    </submittedName>
</protein>
<sequence>MEKLVDKGLTRAIGLSNYNSEQVKLVYDAARIKPAVLQVECHAYLPQFELYEFCEKLGIAMTACAPLGTPGFVE</sequence>